<evidence type="ECO:0000313" key="2">
    <source>
        <dbReference type="EMBL" id="ALE91545.1"/>
    </source>
</evidence>
<dbReference type="AlphaFoldDB" id="A0A0M3UFL3"/>
<accession>A0A0M3UFL3</accession>
<dbReference type="Proteomes" id="UP000062833">
    <property type="component" value="Chromosome"/>
</dbReference>
<keyword evidence="3" id="KW-1185">Reference proteome</keyword>
<name>A0A0M3UFL3_9MICC</name>
<dbReference type="PATRIC" id="fig|656366.3.peg.659"/>
<organism evidence="2 3">
    <name type="scientific">Arthrobacter alpinus</name>
    <dbReference type="NCBI Taxonomy" id="656366"/>
    <lineage>
        <taxon>Bacteria</taxon>
        <taxon>Bacillati</taxon>
        <taxon>Actinomycetota</taxon>
        <taxon>Actinomycetes</taxon>
        <taxon>Micrococcales</taxon>
        <taxon>Micrococcaceae</taxon>
        <taxon>Arthrobacter</taxon>
    </lineage>
</organism>
<dbReference type="RefSeq" id="WP_062005570.1">
    <property type="nucleotide sequence ID" value="NZ_CP012677.1"/>
</dbReference>
<evidence type="ECO:0000259" key="1">
    <source>
        <dbReference type="Pfam" id="PF13338"/>
    </source>
</evidence>
<dbReference type="KEGG" id="aaq:AOC05_02990"/>
<evidence type="ECO:0000313" key="3">
    <source>
        <dbReference type="Proteomes" id="UP000062833"/>
    </source>
</evidence>
<dbReference type="Pfam" id="PF13338">
    <property type="entry name" value="AbiEi_4"/>
    <property type="match status" value="1"/>
</dbReference>
<dbReference type="EMBL" id="CP012677">
    <property type="protein sequence ID" value="ALE91545.1"/>
    <property type="molecule type" value="Genomic_DNA"/>
</dbReference>
<dbReference type="OrthoDB" id="4929543at2"/>
<protein>
    <recommendedName>
        <fullName evidence="1">AbiEi antitoxin N-terminal domain-containing protein</fullName>
    </recommendedName>
</protein>
<proteinExistence type="predicted"/>
<feature type="domain" description="AbiEi antitoxin N-terminal" evidence="1">
    <location>
        <begin position="20"/>
        <end position="58"/>
    </location>
</feature>
<gene>
    <name evidence="2" type="ORF">AOC05_02990</name>
</gene>
<reference evidence="3" key="1">
    <citation type="submission" date="2015-09" db="EMBL/GenBank/DDBJ databases">
        <title>Complete genome of Arthrobacter alpinus strain R3.8.</title>
        <authorList>
            <person name="See-Too W.S."/>
            <person name="Chan K.G."/>
        </authorList>
    </citation>
    <scope>NUCLEOTIDE SEQUENCE [LARGE SCALE GENOMIC DNA]</scope>
    <source>
        <strain evidence="3">R3.8</strain>
    </source>
</reference>
<dbReference type="InterPro" id="IPR025159">
    <property type="entry name" value="AbiEi_N"/>
</dbReference>
<sequence length="280" mass="30943">MTSTTSARNQAVAAAISQFGKVARLRELLALGISTRQLRGAVEQGTVVQVARGHYGLPGVSSMDIHLASYQARRTCLSRVSELGLWQLHEPEKVHVAAAHGRPIPGCVVHKRPAGQTLMGILRQCVACGSELEGLITLESAVVAKMCTIFDLQVEFTRRGDRAARAIVEMIDPQSMAITETVGRYHLRMAGHNVQGQAYVRNAGHLDLLVDGVLGVEVDGREFHDTENGWREDLRRDTMYVLRGVWRLRIPAEVVLYHPEIMLAWVSQALAMIRSAPRLR</sequence>